<dbReference type="Ensembl" id="ENSCCRT00015000329.1">
    <property type="protein sequence ID" value="ENSCCRP00015000310.1"/>
    <property type="gene ID" value="ENSCCRG00015000212.1"/>
</dbReference>
<dbReference type="InterPro" id="IPR003599">
    <property type="entry name" value="Ig_sub"/>
</dbReference>
<dbReference type="PROSITE" id="PS50835">
    <property type="entry name" value="IG_LIKE"/>
    <property type="match status" value="1"/>
</dbReference>
<keyword evidence="1" id="KW-0732">Signal</keyword>
<dbReference type="Proteomes" id="UP000694700">
    <property type="component" value="Unplaced"/>
</dbReference>
<keyword evidence="5" id="KW-0391">Immunity</keyword>
<evidence type="ECO:0000313" key="8">
    <source>
        <dbReference type="Proteomes" id="UP000694700"/>
    </source>
</evidence>
<dbReference type="GO" id="GO:0002250">
    <property type="term" value="P:adaptive immune response"/>
    <property type="evidence" value="ECO:0007669"/>
    <property type="project" value="UniProtKB-KW"/>
</dbReference>
<proteinExistence type="predicted"/>
<protein>
    <submittedName>
        <fullName evidence="7">T-cell receptor alpha/delta variable 36.2.12</fullName>
    </submittedName>
</protein>
<dbReference type="PANTHER" id="PTHR19367">
    <property type="entry name" value="T-CELL RECEPTOR ALPHA CHAIN V REGION"/>
    <property type="match status" value="1"/>
</dbReference>
<dbReference type="InterPro" id="IPR013106">
    <property type="entry name" value="Ig_V-set"/>
</dbReference>
<dbReference type="Gene3D" id="2.60.40.10">
    <property type="entry name" value="Immunoglobulins"/>
    <property type="match status" value="1"/>
</dbReference>
<dbReference type="Pfam" id="PF07686">
    <property type="entry name" value="V-set"/>
    <property type="match status" value="1"/>
</dbReference>
<dbReference type="PANTHER" id="PTHR19367:SF18">
    <property type="entry name" value="T CELL RECEPTOR ALPHA VARIABLE 16"/>
    <property type="match status" value="1"/>
</dbReference>
<dbReference type="InterPro" id="IPR007110">
    <property type="entry name" value="Ig-like_dom"/>
</dbReference>
<organism evidence="7 8">
    <name type="scientific">Cyprinus carpio</name>
    <name type="common">Common carp</name>
    <dbReference type="NCBI Taxonomy" id="7962"/>
    <lineage>
        <taxon>Eukaryota</taxon>
        <taxon>Metazoa</taxon>
        <taxon>Chordata</taxon>
        <taxon>Craniata</taxon>
        <taxon>Vertebrata</taxon>
        <taxon>Euteleostomi</taxon>
        <taxon>Actinopterygii</taxon>
        <taxon>Neopterygii</taxon>
        <taxon>Teleostei</taxon>
        <taxon>Ostariophysi</taxon>
        <taxon>Cypriniformes</taxon>
        <taxon>Cyprinidae</taxon>
        <taxon>Cyprininae</taxon>
        <taxon>Cyprinus</taxon>
    </lineage>
</organism>
<evidence type="ECO:0000256" key="3">
    <source>
        <dbReference type="ARBA" id="ARBA00023170"/>
    </source>
</evidence>
<keyword evidence="2" id="KW-1064">Adaptive immunity</keyword>
<dbReference type="InterPro" id="IPR051287">
    <property type="entry name" value="TCR_variable_region"/>
</dbReference>
<keyword evidence="5" id="KW-1279">T cell receptor</keyword>
<feature type="domain" description="Ig-like" evidence="6">
    <location>
        <begin position="27"/>
        <end position="135"/>
    </location>
</feature>
<keyword evidence="3" id="KW-0675">Receptor</keyword>
<evidence type="ECO:0000256" key="2">
    <source>
        <dbReference type="ARBA" id="ARBA00023130"/>
    </source>
</evidence>
<dbReference type="InterPro" id="IPR013783">
    <property type="entry name" value="Ig-like_fold"/>
</dbReference>
<sequence length="191" mass="21437">VELTFLELFKCSIYFIKSVVFGNNISPDTTDIGAVEGQKATLSCSYSSSGGTENLFWYRQYGRSKPEFLVATYSTAKESEVSGVDSRFSVKVTKKEQIHVILEILSAAVSDSALYYCALRPTFTGNTRTLYKNLSFFNPIRTKYITKHVSNTLIDPLSCITDCVGITLHKMAVFSDNHVYDQNMNKVNFNL</sequence>
<dbReference type="InterPro" id="IPR036179">
    <property type="entry name" value="Ig-like_dom_sf"/>
</dbReference>
<keyword evidence="4" id="KW-0393">Immunoglobulin domain</keyword>
<evidence type="ECO:0000256" key="4">
    <source>
        <dbReference type="ARBA" id="ARBA00023319"/>
    </source>
</evidence>
<accession>A0A8C1S1B4</accession>
<dbReference type="SMART" id="SM00409">
    <property type="entry name" value="IG"/>
    <property type="match status" value="1"/>
</dbReference>
<dbReference type="SMART" id="SM00406">
    <property type="entry name" value="IGv"/>
    <property type="match status" value="1"/>
</dbReference>
<evidence type="ECO:0000259" key="6">
    <source>
        <dbReference type="PROSITE" id="PS50835"/>
    </source>
</evidence>
<dbReference type="SUPFAM" id="SSF48726">
    <property type="entry name" value="Immunoglobulin"/>
    <property type="match status" value="1"/>
</dbReference>
<dbReference type="AlphaFoldDB" id="A0A8C1S1B4"/>
<reference evidence="7" key="1">
    <citation type="submission" date="2025-08" db="UniProtKB">
        <authorList>
            <consortium name="Ensembl"/>
        </authorList>
    </citation>
    <scope>IDENTIFICATION</scope>
</reference>
<dbReference type="GO" id="GO:0042101">
    <property type="term" value="C:T cell receptor complex"/>
    <property type="evidence" value="ECO:0007669"/>
    <property type="project" value="UniProtKB-KW"/>
</dbReference>
<evidence type="ECO:0000256" key="5">
    <source>
        <dbReference type="ARBA" id="ARBA00043266"/>
    </source>
</evidence>
<evidence type="ECO:0000256" key="1">
    <source>
        <dbReference type="ARBA" id="ARBA00022729"/>
    </source>
</evidence>
<evidence type="ECO:0000313" key="7">
    <source>
        <dbReference type="Ensembl" id="ENSCCRP00015000310.1"/>
    </source>
</evidence>
<name>A0A8C1S1B4_CYPCA</name>